<dbReference type="FunFam" id="3.30.1360.40:FF:000002">
    <property type="entry name" value="DNA gyrase subunit A"/>
    <property type="match status" value="1"/>
</dbReference>
<dbReference type="GO" id="GO:0005737">
    <property type="term" value="C:cytoplasm"/>
    <property type="evidence" value="ECO:0007669"/>
    <property type="project" value="UniProtKB-SubCell"/>
</dbReference>
<evidence type="ECO:0000256" key="1">
    <source>
        <dbReference type="ARBA" id="ARBA00000185"/>
    </source>
</evidence>
<dbReference type="SMART" id="SM00434">
    <property type="entry name" value="TOP4c"/>
    <property type="match status" value="1"/>
</dbReference>
<dbReference type="InterPro" id="IPR013760">
    <property type="entry name" value="Topo_IIA-like_dom_sf"/>
</dbReference>
<keyword evidence="5 9" id="KW-0799">Topoisomerase</keyword>
<evidence type="ECO:0000256" key="5">
    <source>
        <dbReference type="ARBA" id="ARBA00023029"/>
    </source>
</evidence>
<proteinExistence type="inferred from homology"/>
<evidence type="ECO:0000256" key="2">
    <source>
        <dbReference type="ARBA" id="ARBA00008263"/>
    </source>
</evidence>
<name>A0A9Q4C7B5_9EURY</name>
<dbReference type="Pfam" id="PF03989">
    <property type="entry name" value="DNA_gyraseA_C"/>
    <property type="match status" value="6"/>
</dbReference>
<dbReference type="EC" id="5.6.2.2" evidence="9"/>
<comment type="caution">
    <text evidence="12">The sequence shown here is derived from an EMBL/GenBank/DDBJ whole genome shotgun (WGS) entry which is preliminary data.</text>
</comment>
<evidence type="ECO:0000256" key="3">
    <source>
        <dbReference type="ARBA" id="ARBA00022741"/>
    </source>
</evidence>
<comment type="subcellular location">
    <subcellularLocation>
        <location evidence="9">Cytoplasm</location>
    </subcellularLocation>
</comment>
<dbReference type="Gene3D" id="1.10.268.10">
    <property type="entry name" value="Topoisomerase, domain 3"/>
    <property type="match status" value="1"/>
</dbReference>
<keyword evidence="10" id="KW-0175">Coiled coil</keyword>
<dbReference type="PROSITE" id="PS52040">
    <property type="entry name" value="TOPO_IIA"/>
    <property type="match status" value="1"/>
</dbReference>
<keyword evidence="7 9" id="KW-0413">Isomerase</keyword>
<dbReference type="RefSeq" id="WP_266088290.1">
    <property type="nucleotide sequence ID" value="NZ_RKLV01000011.1"/>
</dbReference>
<dbReference type="PANTHER" id="PTHR43493">
    <property type="entry name" value="DNA GYRASE/TOPOISOMERASE SUBUNIT A"/>
    <property type="match status" value="1"/>
</dbReference>
<keyword evidence="6 9" id="KW-0238">DNA-binding</keyword>
<comment type="catalytic activity">
    <reaction evidence="1 9">
        <text>ATP-dependent breakage, passage and rejoining of double-stranded DNA.</text>
        <dbReference type="EC" id="5.6.2.2"/>
    </reaction>
</comment>
<dbReference type="InterPro" id="IPR005743">
    <property type="entry name" value="GyrA"/>
</dbReference>
<gene>
    <name evidence="9 12" type="primary">gyrA</name>
    <name evidence="12" type="ORF">EGH25_10330</name>
</gene>
<comment type="subunit">
    <text evidence="9">Heterotetramer, composed of two GyrA and two GyrB chains. In the heterotetramer, GyrA contains the active site tyrosine that forms a transient covalent intermediate with DNA, while GyrB binds cofactors and catalyzes ATP hydrolysis.</text>
</comment>
<dbReference type="FunFam" id="3.90.199.10:FF:000001">
    <property type="entry name" value="DNA gyrase subunit A"/>
    <property type="match status" value="1"/>
</dbReference>
<dbReference type="Gene3D" id="3.90.199.10">
    <property type="entry name" value="Topoisomerase II, domain 5"/>
    <property type="match status" value="1"/>
</dbReference>
<dbReference type="InterPro" id="IPR002205">
    <property type="entry name" value="Topo_IIA_dom_A"/>
</dbReference>
<dbReference type="NCBIfam" id="NF004043">
    <property type="entry name" value="PRK05560.1"/>
    <property type="match status" value="1"/>
</dbReference>
<dbReference type="Gene3D" id="3.30.1360.40">
    <property type="match status" value="1"/>
</dbReference>
<dbReference type="HAMAP" id="MF_01897">
    <property type="entry name" value="GyrA"/>
    <property type="match status" value="1"/>
</dbReference>
<protein>
    <recommendedName>
        <fullName evidence="9">DNA gyrase subunit A</fullName>
        <ecNumber evidence="9">5.6.2.2</ecNumber>
    </recommendedName>
</protein>
<dbReference type="GO" id="GO:0009330">
    <property type="term" value="C:DNA topoisomerase type II (double strand cut, ATP-hydrolyzing) complex"/>
    <property type="evidence" value="ECO:0007669"/>
    <property type="project" value="TreeGrafter"/>
</dbReference>
<dbReference type="SUPFAM" id="SSF101904">
    <property type="entry name" value="GyrA/ParC C-terminal domain-like"/>
    <property type="match status" value="1"/>
</dbReference>
<comment type="function">
    <text evidence="9">A type II topoisomerase that negatively supercoils closed circular double-stranded (ds) DNA in an ATP-dependent manner to modulate DNA topology and maintain chromosomes in an underwound state. Negative supercoiling favors strand separation, and DNA replication, transcription, recombination and repair, all of which involve strand separation. Also able to catalyze the interconversion of other topological isomers of dsDNA rings, including catenanes and knotted rings. Type II topoisomerases break and join 2 DNA strands simultaneously in an ATP-dependent manner.</text>
</comment>
<dbReference type="GO" id="GO:0003677">
    <property type="term" value="F:DNA binding"/>
    <property type="evidence" value="ECO:0007669"/>
    <property type="project" value="UniProtKB-UniRule"/>
</dbReference>
<dbReference type="InterPro" id="IPR013757">
    <property type="entry name" value="Topo_IIA_A_a_sf"/>
</dbReference>
<dbReference type="GO" id="GO:0006261">
    <property type="term" value="P:DNA-templated DNA replication"/>
    <property type="evidence" value="ECO:0007669"/>
    <property type="project" value="UniProtKB-UniRule"/>
</dbReference>
<dbReference type="InterPro" id="IPR006691">
    <property type="entry name" value="GyrA/parC_rep"/>
</dbReference>
<keyword evidence="3 9" id="KW-0547">Nucleotide-binding</keyword>
<evidence type="ECO:0000256" key="6">
    <source>
        <dbReference type="ARBA" id="ARBA00023125"/>
    </source>
</evidence>
<reference evidence="12" key="1">
    <citation type="submission" date="2022-09" db="EMBL/GenBank/DDBJ databases">
        <title>Haloadaptaus new haloarchaeum isolated from saline soil.</title>
        <authorList>
            <person name="Duran-Viseras A."/>
            <person name="Sanchez-Porro C."/>
            <person name="Ventosa A."/>
        </authorList>
    </citation>
    <scope>NUCLEOTIDE SEQUENCE</scope>
    <source>
        <strain evidence="12">F3-133</strain>
    </source>
</reference>
<comment type="similarity">
    <text evidence="2 9">Belongs to the type II topoisomerase GyrA/ParC subunit family.</text>
</comment>
<evidence type="ECO:0000256" key="7">
    <source>
        <dbReference type="ARBA" id="ARBA00023235"/>
    </source>
</evidence>
<feature type="active site" description="O-(5'-phospho-DNA)-tyrosine intermediate" evidence="9">
    <location>
        <position position="136"/>
    </location>
</feature>
<dbReference type="FunFam" id="2.120.10.90:FF:000005">
    <property type="entry name" value="DNA topoisomerase 4 subunit A"/>
    <property type="match status" value="1"/>
</dbReference>
<sequence>MSTEDANTPEGGMYPDVEASNVDNVRVEDEMEQSYIDYAMSVIAGRALPDVRDGLKPVHRRILYSMEYEDITSSSGHRKSSSVVGTAMGNWHPHGDKAIYDALVRMAQDFSMRYPLVDGQGNFGSLDGDPPAAMRYTEARMSPLAEEMLADIDKDTVDWQSSYDDRLNEPEVLPAGFPNLLVNGSSGIAVGMSTNIPPHNLGEVVDAAVELIENPEATVADLMEHVEGPDFPTGGKVVGRNAIAKAYETGRGKLTVRGITELNEDEGRVIITEMPYQVDKADLIEKIADLVGDGKVEGVRDIRDESDRDGVRVVVELKRGASPELVRNRLFEHTRLEKTFGVINLALVDGQPRVLSLREMLDEYLDHRSEVVRRRSAHELDEAEERAHVLEGRLVAIDNAEDVVDLIRGSDSRGDAKTGLRDEYGISERQAEHVVRMQLGSLTSLERDDVEEEHAELEERIERLEEILGDEGELMEVVRDELLEIKDRYADERRTRIEEGGDEVTREDLVPEKRVLVVMTRDGYAKRMEMEEFETQKRGGKGIIGADLKEGDALTSAFVADNHDFLLCFTNHGNAYWLKTYEIPEAGRTARGRSVVNLIDLDDGERVTATLPVDSFDEDRCFVMVTRNGYVKRVCASEFSNPRSTGIIATSLEDGDELVGVELSDGEGCAVVGTRDGMTICFAEGDAREMGRSARGVRAVELEEGDAVADVTTIDLPKGDEHLFTVTSDGYAKRTPLSEYKCQGRAGKGLVDIKTGDDEGRVALDRVKGDEEVVVASEDGQVVRTRVDEVSEIGRNTQGVILMRLEDGDEVADVATFGTSEDEGER</sequence>
<comment type="miscellaneous">
    <text evidence="9">Few gyrases are as efficient as E.coli at forming negative supercoils. Not all organisms have 2 type II topoisomerases; in organisms with a single type II topoisomerase this enzyme also has to decatenate newly replicated chromosomes.</text>
</comment>
<keyword evidence="13" id="KW-1185">Reference proteome</keyword>
<dbReference type="Pfam" id="PF00521">
    <property type="entry name" value="DNA_topoisoIV"/>
    <property type="match status" value="1"/>
</dbReference>
<dbReference type="NCBIfam" id="TIGR01063">
    <property type="entry name" value="gyrA"/>
    <property type="match status" value="1"/>
</dbReference>
<feature type="coiled-coil region" evidence="10">
    <location>
        <begin position="373"/>
        <end position="400"/>
    </location>
</feature>
<evidence type="ECO:0000256" key="10">
    <source>
        <dbReference type="SAM" id="Coils"/>
    </source>
</evidence>
<dbReference type="InterPro" id="IPR050220">
    <property type="entry name" value="Type_II_DNA_Topoisomerases"/>
</dbReference>
<keyword evidence="4 9" id="KW-0067">ATP-binding</keyword>
<dbReference type="AlphaFoldDB" id="A0A9Q4C7B5"/>
<dbReference type="SUPFAM" id="SSF56719">
    <property type="entry name" value="Type II DNA topoisomerase"/>
    <property type="match status" value="1"/>
</dbReference>
<comment type="subunit">
    <text evidence="8">Heterotetramer composed of ParC and ParE.</text>
</comment>
<dbReference type="Proteomes" id="UP001149411">
    <property type="component" value="Unassembled WGS sequence"/>
</dbReference>
<dbReference type="GO" id="GO:0005524">
    <property type="term" value="F:ATP binding"/>
    <property type="evidence" value="ECO:0007669"/>
    <property type="project" value="UniProtKB-UniRule"/>
</dbReference>
<organism evidence="12 13">
    <name type="scientific">Halorutilus salinus</name>
    <dbReference type="NCBI Taxonomy" id="2487751"/>
    <lineage>
        <taxon>Archaea</taxon>
        <taxon>Methanobacteriati</taxon>
        <taxon>Methanobacteriota</taxon>
        <taxon>Stenosarchaea group</taxon>
        <taxon>Halobacteria</taxon>
        <taxon>Halorutilales</taxon>
        <taxon>Halorutilaceae</taxon>
        <taxon>Halorutilus</taxon>
    </lineage>
</organism>
<evidence type="ECO:0000256" key="8">
    <source>
        <dbReference type="ARBA" id="ARBA00063644"/>
    </source>
</evidence>
<dbReference type="GO" id="GO:0005694">
    <property type="term" value="C:chromosome"/>
    <property type="evidence" value="ECO:0007669"/>
    <property type="project" value="InterPro"/>
</dbReference>
<feature type="short sequence motif" description="GyrA-box" evidence="9">
    <location>
        <begin position="536"/>
        <end position="542"/>
    </location>
</feature>
<dbReference type="NCBIfam" id="NF004044">
    <property type="entry name" value="PRK05561.1"/>
    <property type="match status" value="1"/>
</dbReference>
<feature type="domain" description="Topo IIA-type catalytic" evidence="11">
    <location>
        <begin position="48"/>
        <end position="509"/>
    </location>
</feature>
<evidence type="ECO:0000256" key="9">
    <source>
        <dbReference type="HAMAP-Rule" id="MF_01897"/>
    </source>
</evidence>
<dbReference type="Gene3D" id="2.120.10.90">
    <property type="entry name" value="DNA gyrase/topoisomerase IV, subunit A, C-terminal"/>
    <property type="match status" value="1"/>
</dbReference>
<accession>A0A9Q4C7B5</accession>
<keyword evidence="9" id="KW-0963">Cytoplasm</keyword>
<feature type="coiled-coil region" evidence="10">
    <location>
        <begin position="447"/>
        <end position="474"/>
    </location>
</feature>
<dbReference type="PANTHER" id="PTHR43493:SF5">
    <property type="entry name" value="DNA GYRASE SUBUNIT A, CHLOROPLASTIC_MITOCHONDRIAL"/>
    <property type="match status" value="1"/>
</dbReference>
<dbReference type="FunFam" id="1.10.268.10:FF:000001">
    <property type="entry name" value="DNA gyrase subunit A"/>
    <property type="match status" value="1"/>
</dbReference>
<dbReference type="GO" id="GO:0006265">
    <property type="term" value="P:DNA topological change"/>
    <property type="evidence" value="ECO:0007669"/>
    <property type="project" value="UniProtKB-UniRule"/>
</dbReference>
<dbReference type="CDD" id="cd00187">
    <property type="entry name" value="TOP4c"/>
    <property type="match status" value="1"/>
</dbReference>
<evidence type="ECO:0000313" key="13">
    <source>
        <dbReference type="Proteomes" id="UP001149411"/>
    </source>
</evidence>
<dbReference type="InterPro" id="IPR013758">
    <property type="entry name" value="Topo_IIA_A/C_ab"/>
</dbReference>
<dbReference type="GO" id="GO:0003918">
    <property type="term" value="F:DNA topoisomerase type II (double strand cut, ATP-hydrolyzing) activity"/>
    <property type="evidence" value="ECO:0007669"/>
    <property type="project" value="UniProtKB-UniRule"/>
</dbReference>
<evidence type="ECO:0000256" key="4">
    <source>
        <dbReference type="ARBA" id="ARBA00022840"/>
    </source>
</evidence>
<evidence type="ECO:0000259" key="11">
    <source>
        <dbReference type="PROSITE" id="PS52040"/>
    </source>
</evidence>
<evidence type="ECO:0000313" key="12">
    <source>
        <dbReference type="EMBL" id="MCX2819744.1"/>
    </source>
</evidence>
<dbReference type="EMBL" id="RKLV01000011">
    <property type="protein sequence ID" value="MCX2819744.1"/>
    <property type="molecule type" value="Genomic_DNA"/>
</dbReference>
<dbReference type="InterPro" id="IPR035516">
    <property type="entry name" value="Gyrase/topoIV_suA_C"/>
</dbReference>